<organism evidence="1 2">
    <name type="scientific">Meloidogyne enterolobii</name>
    <name type="common">Root-knot nematode worm</name>
    <name type="synonym">Meloidogyne mayaguensis</name>
    <dbReference type="NCBI Taxonomy" id="390850"/>
    <lineage>
        <taxon>Eukaryota</taxon>
        <taxon>Metazoa</taxon>
        <taxon>Ecdysozoa</taxon>
        <taxon>Nematoda</taxon>
        <taxon>Chromadorea</taxon>
        <taxon>Rhabditida</taxon>
        <taxon>Tylenchina</taxon>
        <taxon>Tylenchomorpha</taxon>
        <taxon>Tylenchoidea</taxon>
        <taxon>Meloidogynidae</taxon>
        <taxon>Meloidogyninae</taxon>
        <taxon>Meloidogyne</taxon>
    </lineage>
</organism>
<keyword evidence="2" id="KW-1185">Reference proteome</keyword>
<name>A0ACB0YMQ9_MELEN</name>
<evidence type="ECO:0000313" key="2">
    <source>
        <dbReference type="Proteomes" id="UP001497535"/>
    </source>
</evidence>
<accession>A0ACB0YMQ9</accession>
<evidence type="ECO:0000313" key="1">
    <source>
        <dbReference type="EMBL" id="CAK5053988.1"/>
    </source>
</evidence>
<proteinExistence type="predicted"/>
<sequence>MLFNINITLIATILIYSLTLLIGLFGNCWVVASVMRTTKKGGGGIGGSHHSGMPSVSPSDRLRKYIWLLALLDLLVSGSLSMRVWSLIFPKQIFCKSKPF</sequence>
<gene>
    <name evidence="1" type="ORF">MENTE1834_LOCUS14278</name>
</gene>
<reference evidence="1" key="1">
    <citation type="submission" date="2023-11" db="EMBL/GenBank/DDBJ databases">
        <authorList>
            <person name="Poullet M."/>
        </authorList>
    </citation>
    <scope>NUCLEOTIDE SEQUENCE</scope>
    <source>
        <strain evidence="1">E1834</strain>
    </source>
</reference>
<dbReference type="EMBL" id="CAVMJV010000015">
    <property type="protein sequence ID" value="CAK5053988.1"/>
    <property type="molecule type" value="Genomic_DNA"/>
</dbReference>
<dbReference type="Proteomes" id="UP001497535">
    <property type="component" value="Unassembled WGS sequence"/>
</dbReference>
<comment type="caution">
    <text evidence="1">The sequence shown here is derived from an EMBL/GenBank/DDBJ whole genome shotgun (WGS) entry which is preliminary data.</text>
</comment>
<protein>
    <submittedName>
        <fullName evidence="1">Uncharacterized protein</fullName>
    </submittedName>
</protein>